<dbReference type="CDD" id="cd08070">
    <property type="entry name" value="MPN_like"/>
    <property type="match status" value="1"/>
</dbReference>
<dbReference type="Gene3D" id="3.40.140.10">
    <property type="entry name" value="Cytidine Deaminase, domain 2"/>
    <property type="match status" value="1"/>
</dbReference>
<dbReference type="InterPro" id="IPR028090">
    <property type="entry name" value="JAB_dom_prok"/>
</dbReference>
<dbReference type="EMBL" id="CAEZYR010000065">
    <property type="protein sequence ID" value="CAB4750932.1"/>
    <property type="molecule type" value="Genomic_DNA"/>
</dbReference>
<evidence type="ECO:0000313" key="10">
    <source>
        <dbReference type="EMBL" id="CAB4978913.1"/>
    </source>
</evidence>
<dbReference type="EMBL" id="CAFBOS010000008">
    <property type="protein sequence ID" value="CAB4978913.1"/>
    <property type="molecule type" value="Genomic_DNA"/>
</dbReference>
<evidence type="ECO:0000256" key="2">
    <source>
        <dbReference type="ARBA" id="ARBA00022723"/>
    </source>
</evidence>
<dbReference type="InterPro" id="IPR037518">
    <property type="entry name" value="MPN"/>
</dbReference>
<evidence type="ECO:0000313" key="7">
    <source>
        <dbReference type="EMBL" id="CAB4750932.1"/>
    </source>
</evidence>
<gene>
    <name evidence="7" type="ORF">UFOPK2754_01802</name>
    <name evidence="8" type="ORF">UFOPK3139_02205</name>
    <name evidence="9" type="ORF">UFOPK3543_01155</name>
    <name evidence="10" type="ORF">UFOPK3967_00227</name>
</gene>
<dbReference type="InterPro" id="IPR051929">
    <property type="entry name" value="VirAsm_ModProt"/>
</dbReference>
<evidence type="ECO:0000313" key="8">
    <source>
        <dbReference type="EMBL" id="CAB4834810.1"/>
    </source>
</evidence>
<keyword evidence="2" id="KW-0479">Metal-binding</keyword>
<dbReference type="PANTHER" id="PTHR34858">
    <property type="entry name" value="CYSO-CYSTEINE PEPTIDASE"/>
    <property type="match status" value="1"/>
</dbReference>
<accession>A0A6J6TTM1</accession>
<organism evidence="7">
    <name type="scientific">freshwater metagenome</name>
    <dbReference type="NCBI Taxonomy" id="449393"/>
    <lineage>
        <taxon>unclassified sequences</taxon>
        <taxon>metagenomes</taxon>
        <taxon>ecological metagenomes</taxon>
    </lineage>
</organism>
<dbReference type="GO" id="GO:0008235">
    <property type="term" value="F:metalloexopeptidase activity"/>
    <property type="evidence" value="ECO:0007669"/>
    <property type="project" value="TreeGrafter"/>
</dbReference>
<keyword evidence="4" id="KW-0862">Zinc</keyword>
<dbReference type="GO" id="GO:0006508">
    <property type="term" value="P:proteolysis"/>
    <property type="evidence" value="ECO:0007669"/>
    <property type="project" value="UniProtKB-KW"/>
</dbReference>
<dbReference type="GO" id="GO:0008270">
    <property type="term" value="F:zinc ion binding"/>
    <property type="evidence" value="ECO:0007669"/>
    <property type="project" value="TreeGrafter"/>
</dbReference>
<keyword evidence="3" id="KW-0378">Hydrolase</keyword>
<dbReference type="AlphaFoldDB" id="A0A6J6TTM1"/>
<dbReference type="EMBL" id="CAFBMH010000033">
    <property type="protein sequence ID" value="CAB4906168.1"/>
    <property type="molecule type" value="Genomic_DNA"/>
</dbReference>
<protein>
    <submittedName>
        <fullName evidence="7">Unannotated protein</fullName>
    </submittedName>
</protein>
<evidence type="ECO:0000256" key="5">
    <source>
        <dbReference type="ARBA" id="ARBA00023049"/>
    </source>
</evidence>
<dbReference type="SMART" id="SM00232">
    <property type="entry name" value="JAB_MPN"/>
    <property type="match status" value="1"/>
</dbReference>
<evidence type="ECO:0000256" key="1">
    <source>
        <dbReference type="ARBA" id="ARBA00022670"/>
    </source>
</evidence>
<keyword evidence="5" id="KW-0482">Metalloprotease</keyword>
<dbReference type="PROSITE" id="PS50249">
    <property type="entry name" value="MPN"/>
    <property type="match status" value="1"/>
</dbReference>
<dbReference type="SUPFAM" id="SSF102712">
    <property type="entry name" value="JAB1/MPN domain"/>
    <property type="match status" value="1"/>
</dbReference>
<evidence type="ECO:0000256" key="4">
    <source>
        <dbReference type="ARBA" id="ARBA00022833"/>
    </source>
</evidence>
<name>A0A6J6TTM1_9ZZZZ</name>
<feature type="domain" description="MPN" evidence="6">
    <location>
        <begin position="2"/>
        <end position="128"/>
    </location>
</feature>
<evidence type="ECO:0000259" key="6">
    <source>
        <dbReference type="PROSITE" id="PS50249"/>
    </source>
</evidence>
<dbReference type="InterPro" id="IPR000555">
    <property type="entry name" value="JAMM/MPN+_dom"/>
</dbReference>
<dbReference type="PANTHER" id="PTHR34858:SF1">
    <property type="entry name" value="CYSO-CYSTEINE PEPTIDASE"/>
    <property type="match status" value="1"/>
</dbReference>
<proteinExistence type="predicted"/>
<sequence>MLELTRDVYESMLAHALGGLPDEACGLFATDPATSRVERFFPMTNTAASSQIYRLDGREMMNVEAAADADGLLVAGVMHSHTHTTAFPSPTDVRDAEAFDPFGAWVFIIVSLKHAEPALRAYRILGDQITEEPVVVAG</sequence>
<reference evidence="7" key="1">
    <citation type="submission" date="2020-05" db="EMBL/GenBank/DDBJ databases">
        <authorList>
            <person name="Chiriac C."/>
            <person name="Salcher M."/>
            <person name="Ghai R."/>
            <person name="Kavagutti S V."/>
        </authorList>
    </citation>
    <scope>NUCLEOTIDE SEQUENCE</scope>
</reference>
<evidence type="ECO:0000256" key="3">
    <source>
        <dbReference type="ARBA" id="ARBA00022801"/>
    </source>
</evidence>
<dbReference type="Pfam" id="PF14464">
    <property type="entry name" value="Prok-JAB"/>
    <property type="match status" value="1"/>
</dbReference>
<keyword evidence="1" id="KW-0645">Protease</keyword>
<dbReference type="EMBL" id="CAFABA010000105">
    <property type="protein sequence ID" value="CAB4834810.1"/>
    <property type="molecule type" value="Genomic_DNA"/>
</dbReference>
<evidence type="ECO:0000313" key="9">
    <source>
        <dbReference type="EMBL" id="CAB4906168.1"/>
    </source>
</evidence>